<name>Q24ZA8_DESHY</name>
<gene>
    <name evidence="2" type="ordered locus">DSY0845</name>
</gene>
<evidence type="ECO:0000313" key="2">
    <source>
        <dbReference type="EMBL" id="BAE82634.1"/>
    </source>
</evidence>
<evidence type="ECO:0000259" key="1">
    <source>
        <dbReference type="Pfam" id="PF06114"/>
    </source>
</evidence>
<dbReference type="EMBL" id="AP008230">
    <property type="protein sequence ID" value="BAE82634.1"/>
    <property type="molecule type" value="Genomic_DNA"/>
</dbReference>
<dbReference type="InterPro" id="IPR052345">
    <property type="entry name" value="Rad_response_metalloprotease"/>
</dbReference>
<dbReference type="eggNOG" id="COG2856">
    <property type="taxonomic scope" value="Bacteria"/>
</dbReference>
<dbReference type="InterPro" id="IPR010359">
    <property type="entry name" value="IrrE_HExxH"/>
</dbReference>
<feature type="domain" description="IrrE N-terminal-like" evidence="1">
    <location>
        <begin position="82"/>
        <end position="182"/>
    </location>
</feature>
<sequence length="187" mass="21857">MSKEKVKWNLTTFSFWYIPPFNKIRMVKILNRRKTIVKSLAAKMIKTHKSGVPVDIHRLATNLGFTVENDDDPDDKDSAVTSLKLMIIMLNPNHHIHRQRFSLGHEIGHYILKHDSERNSPTEDGETYKDMCKRLEHEADLFSACILMPEQHFKQTFSKGASPEELTRIYQVSKEAVWIRLKDLRLI</sequence>
<keyword evidence="3" id="KW-1185">Reference proteome</keyword>
<accession>Q24ZA8</accession>
<dbReference type="HOGENOM" id="CLU_084682_3_0_9"/>
<dbReference type="AlphaFoldDB" id="Q24ZA8"/>
<dbReference type="PANTHER" id="PTHR43236">
    <property type="entry name" value="ANTITOXIN HIGA1"/>
    <property type="match status" value="1"/>
</dbReference>
<dbReference type="PANTHER" id="PTHR43236:SF2">
    <property type="entry name" value="BLL0069 PROTEIN"/>
    <property type="match status" value="1"/>
</dbReference>
<protein>
    <recommendedName>
        <fullName evidence="1">IrrE N-terminal-like domain-containing protein</fullName>
    </recommendedName>
</protein>
<dbReference type="Gene3D" id="1.10.10.2910">
    <property type="match status" value="1"/>
</dbReference>
<evidence type="ECO:0000313" key="3">
    <source>
        <dbReference type="Proteomes" id="UP000001946"/>
    </source>
</evidence>
<proteinExistence type="predicted"/>
<dbReference type="Pfam" id="PF06114">
    <property type="entry name" value="Peptidase_M78"/>
    <property type="match status" value="1"/>
</dbReference>
<reference evidence="2 3" key="1">
    <citation type="journal article" date="2006" name="J. Bacteriol.">
        <title>Complete genome sequence of the dehalorespiring bacterium Desulfitobacterium hafniense Y51 and comparison with Dehalococcoides ethenogenes 195.</title>
        <authorList>
            <person name="Nonaka H."/>
            <person name="Keresztes G."/>
            <person name="Shinoda Y."/>
            <person name="Ikenaga Y."/>
            <person name="Abe M."/>
            <person name="Naito K."/>
            <person name="Inatomi K."/>
            <person name="Furukawa K."/>
            <person name="Inui M."/>
            <person name="Yukawa H."/>
        </authorList>
    </citation>
    <scope>NUCLEOTIDE SEQUENCE [LARGE SCALE GENOMIC DNA]</scope>
    <source>
        <strain evidence="2 3">Y51</strain>
    </source>
</reference>
<dbReference type="Proteomes" id="UP000001946">
    <property type="component" value="Chromosome"/>
</dbReference>
<organism evidence="2 3">
    <name type="scientific">Desulfitobacterium hafniense (strain Y51)</name>
    <dbReference type="NCBI Taxonomy" id="138119"/>
    <lineage>
        <taxon>Bacteria</taxon>
        <taxon>Bacillati</taxon>
        <taxon>Bacillota</taxon>
        <taxon>Clostridia</taxon>
        <taxon>Eubacteriales</taxon>
        <taxon>Desulfitobacteriaceae</taxon>
        <taxon>Desulfitobacterium</taxon>
    </lineage>
</organism>
<dbReference type="KEGG" id="dsy:DSY0845"/>